<dbReference type="CDD" id="cd00093">
    <property type="entry name" value="HTH_XRE"/>
    <property type="match status" value="1"/>
</dbReference>
<dbReference type="InterPro" id="IPR025272">
    <property type="entry name" value="SocA_Panacea"/>
</dbReference>
<dbReference type="NCBIfam" id="TIGR03830">
    <property type="entry name" value="CxxCG_CxxCG_HTH"/>
    <property type="match status" value="1"/>
</dbReference>
<dbReference type="Pfam" id="PF13274">
    <property type="entry name" value="SocA_Panacea"/>
    <property type="match status" value="1"/>
</dbReference>
<dbReference type="PROSITE" id="PS50943">
    <property type="entry name" value="HTH_CROC1"/>
    <property type="match status" value="1"/>
</dbReference>
<feature type="domain" description="HTH cro/C1-type" evidence="1">
    <location>
        <begin position="77"/>
        <end position="132"/>
    </location>
</feature>
<evidence type="ECO:0000313" key="3">
    <source>
        <dbReference type="Proteomes" id="UP000468388"/>
    </source>
</evidence>
<organism evidence="2 3">
    <name type="scientific">Chitinophaga oryziterrae</name>
    <dbReference type="NCBI Taxonomy" id="1031224"/>
    <lineage>
        <taxon>Bacteria</taxon>
        <taxon>Pseudomonadati</taxon>
        <taxon>Bacteroidota</taxon>
        <taxon>Chitinophagia</taxon>
        <taxon>Chitinophagales</taxon>
        <taxon>Chitinophagaceae</taxon>
        <taxon>Chitinophaga</taxon>
    </lineage>
</organism>
<dbReference type="RefSeq" id="WP_157299366.1">
    <property type="nucleotide sequence ID" value="NZ_BAAAZB010000010.1"/>
</dbReference>
<comment type="caution">
    <text evidence="2">The sequence shown here is derived from an EMBL/GenBank/DDBJ whole genome shotgun (WGS) entry which is preliminary data.</text>
</comment>
<sequence length="340" mass="39149">MKIENKIECPYCDGMAILRRQRQEITYRKEAFKMIEHFYKCEKCNEEFTTTESDTITLVQVHNQYRERHKIPFPEDIIALREKYGLSATKMSEVLGLGVNGYSNYEKGEMPNPAIANLIKTAEKPEVLLELLENAKLYFSDNSFEKAKNKVCSLINENRKSKSVYSILNVSGNPNNYTGYKKINTDKIAGLVTGFIKKSKAEFNNKLKLNKQLFYADFLHYKNYGKSITGLTYRAINYGPVPASYDNIYAWLENEQIISSYWTKTNSGAAIESFTTEVAIEPIVFSDEELETIDSIVDQFKNMSAWDIVDLSHKERAWKESEADKKLISYQEYAFDLIGA</sequence>
<dbReference type="EMBL" id="WRXO01000002">
    <property type="protein sequence ID" value="MVT40731.1"/>
    <property type="molecule type" value="Genomic_DNA"/>
</dbReference>
<dbReference type="OrthoDB" id="9804491at2"/>
<evidence type="ECO:0000259" key="1">
    <source>
        <dbReference type="PROSITE" id="PS50943"/>
    </source>
</evidence>
<keyword evidence="3" id="KW-1185">Reference proteome</keyword>
<accession>A0A6N8J7Z6</accession>
<reference evidence="2 3" key="1">
    <citation type="submission" date="2019-12" db="EMBL/GenBank/DDBJ databases">
        <title>The draft genomic sequence of strain Chitinophaga oryziterrae JCM 16595.</title>
        <authorList>
            <person name="Zhang X."/>
        </authorList>
    </citation>
    <scope>NUCLEOTIDE SEQUENCE [LARGE SCALE GENOMIC DNA]</scope>
    <source>
        <strain evidence="2 3">JCM 16595</strain>
    </source>
</reference>
<dbReference type="Gene3D" id="1.10.260.40">
    <property type="entry name" value="lambda repressor-like DNA-binding domains"/>
    <property type="match status" value="1"/>
</dbReference>
<dbReference type="InterPro" id="IPR032758">
    <property type="entry name" value="MqsA/HigA-2"/>
</dbReference>
<dbReference type="InterPro" id="IPR010982">
    <property type="entry name" value="Lambda_DNA-bd_dom_sf"/>
</dbReference>
<dbReference type="Pfam" id="PF15731">
    <property type="entry name" value="MqsA_antitoxin"/>
    <property type="match status" value="1"/>
</dbReference>
<dbReference type="GO" id="GO:0003677">
    <property type="term" value="F:DNA binding"/>
    <property type="evidence" value="ECO:0007669"/>
    <property type="project" value="InterPro"/>
</dbReference>
<dbReference type="AlphaFoldDB" id="A0A6N8J7Z6"/>
<evidence type="ECO:0000313" key="2">
    <source>
        <dbReference type="EMBL" id="MVT40731.1"/>
    </source>
</evidence>
<dbReference type="Proteomes" id="UP000468388">
    <property type="component" value="Unassembled WGS sequence"/>
</dbReference>
<dbReference type="SMART" id="SM00530">
    <property type="entry name" value="HTH_XRE"/>
    <property type="match status" value="1"/>
</dbReference>
<dbReference type="SUPFAM" id="SSF47413">
    <property type="entry name" value="lambda repressor-like DNA-binding domains"/>
    <property type="match status" value="1"/>
</dbReference>
<protein>
    <submittedName>
        <fullName evidence="2">DUF4065 domain-containing protein</fullName>
    </submittedName>
</protein>
<proteinExistence type="predicted"/>
<dbReference type="InterPro" id="IPR001387">
    <property type="entry name" value="Cro/C1-type_HTH"/>
</dbReference>
<dbReference type="InterPro" id="IPR022452">
    <property type="entry name" value="MqsA"/>
</dbReference>
<gene>
    <name evidence="2" type="ORF">GO495_09090</name>
</gene>
<name>A0A6N8J7Z6_9BACT</name>